<dbReference type="AlphaFoldDB" id="A0A9P4MBX5"/>
<dbReference type="SUPFAM" id="SSF51338">
    <property type="entry name" value="Composite domain of metallo-dependent hydrolases"/>
    <property type="match status" value="1"/>
</dbReference>
<dbReference type="Gene3D" id="3.20.20.140">
    <property type="entry name" value="Metal-dependent hydrolases"/>
    <property type="match status" value="1"/>
</dbReference>
<accession>A0A9P4MBX5</accession>
<dbReference type="OrthoDB" id="3501663at2759"/>
<reference evidence="2" key="1">
    <citation type="journal article" date="2020" name="Stud. Mycol.">
        <title>101 Dothideomycetes genomes: a test case for predicting lifestyles and emergence of pathogens.</title>
        <authorList>
            <person name="Haridas S."/>
            <person name="Albert R."/>
            <person name="Binder M."/>
            <person name="Bloem J."/>
            <person name="Labutti K."/>
            <person name="Salamov A."/>
            <person name="Andreopoulos B."/>
            <person name="Baker S."/>
            <person name="Barry K."/>
            <person name="Bills G."/>
            <person name="Bluhm B."/>
            <person name="Cannon C."/>
            <person name="Castanera R."/>
            <person name="Culley D."/>
            <person name="Daum C."/>
            <person name="Ezra D."/>
            <person name="Gonzalez J."/>
            <person name="Henrissat B."/>
            <person name="Kuo A."/>
            <person name="Liang C."/>
            <person name="Lipzen A."/>
            <person name="Lutzoni F."/>
            <person name="Magnuson J."/>
            <person name="Mondo S."/>
            <person name="Nolan M."/>
            <person name="Ohm R."/>
            <person name="Pangilinan J."/>
            <person name="Park H.-J."/>
            <person name="Ramirez L."/>
            <person name="Alfaro M."/>
            <person name="Sun H."/>
            <person name="Tritt A."/>
            <person name="Yoshinaga Y."/>
            <person name="Zwiers L.-H."/>
            <person name="Turgeon B."/>
            <person name="Goodwin S."/>
            <person name="Spatafora J."/>
            <person name="Crous P."/>
            <person name="Grigoriev I."/>
        </authorList>
    </citation>
    <scope>NUCLEOTIDE SEQUENCE</scope>
    <source>
        <strain evidence="2">CBS 260.36</strain>
    </source>
</reference>
<dbReference type="Gene3D" id="3.10.310.70">
    <property type="match status" value="1"/>
</dbReference>
<evidence type="ECO:0000259" key="1">
    <source>
        <dbReference type="Pfam" id="PF07969"/>
    </source>
</evidence>
<evidence type="ECO:0000313" key="2">
    <source>
        <dbReference type="EMBL" id="KAF2148080.1"/>
    </source>
</evidence>
<comment type="caution">
    <text evidence="2">The sequence shown here is derived from an EMBL/GenBank/DDBJ whole genome shotgun (WGS) entry which is preliminary data.</text>
</comment>
<dbReference type="InterPro" id="IPR032466">
    <property type="entry name" value="Metal_Hydrolase"/>
</dbReference>
<dbReference type="Gene3D" id="2.30.40.10">
    <property type="entry name" value="Urease, subunit C, domain 1"/>
    <property type="match status" value="1"/>
</dbReference>
<dbReference type="Proteomes" id="UP000799439">
    <property type="component" value="Unassembled WGS sequence"/>
</dbReference>
<dbReference type="SUPFAM" id="SSF51556">
    <property type="entry name" value="Metallo-dependent hydrolases"/>
    <property type="match status" value="1"/>
</dbReference>
<dbReference type="PANTHER" id="PTHR22642">
    <property type="entry name" value="IMIDAZOLONEPROPIONASE"/>
    <property type="match status" value="1"/>
</dbReference>
<dbReference type="GO" id="GO:0016810">
    <property type="term" value="F:hydrolase activity, acting on carbon-nitrogen (but not peptide) bonds"/>
    <property type="evidence" value="ECO:0007669"/>
    <property type="project" value="InterPro"/>
</dbReference>
<dbReference type="InterPro" id="IPR013108">
    <property type="entry name" value="Amidohydro_3"/>
</dbReference>
<dbReference type="InterPro" id="IPR033932">
    <property type="entry name" value="YtcJ-like"/>
</dbReference>
<gene>
    <name evidence="2" type="ORF">K461DRAFT_233495</name>
</gene>
<sequence>MPAQKIFVNARVFTNAHDAQFEECMVVRGDKIAYVGSRASAPILEIDEILDLNGKIVTPAFIDSHCHFLSFGMSLQKLDLSECRSLDEIRQSISTYAKSRRDLPRLLCRGWQQSSTSGKALASMIDDLDGRPVFIEALDLHSTWCNSAALKEVDAEKIKVALPNDVQCDGKGSPTGLLAEGAQVSFVWPHLMAVSSEAAKFAALESAVEEYKRAGYTGFIDMAMDKTVWNTLSKYRAQKGLPFHIAAHWFIPPGINEEKVEEYLQEAISMHEKHNPLQYPDFCITGIKLMADGVVDGCTASLSHPYGQPGSHVNVKPFWPNALLHHAVQTAAKAGLQVAIHAIGDQAISQAVAAIASAGTPHARHRIEHLELASAEDAAALAELGITASIQPVHSDPAILKDYRNLIGEKSWSRAFPYNEFSKTNIAIGTDAPTARHYALPNLYNATTRKSATDRTITECTTPHYALDLNQALIAATEGAAYSRNAEGWIGSLREGLRADFVVLDAEWAPETLLEAKVLQTWSRGEIIFDIANDVEAKRGQ</sequence>
<dbReference type="InterPro" id="IPR011059">
    <property type="entry name" value="Metal-dep_hydrolase_composite"/>
</dbReference>
<dbReference type="PANTHER" id="PTHR22642:SF19">
    <property type="entry name" value="AMIDOHYDROLASE FAMILY PROTEIN (AFU_ORTHOLOGUE AFUA_5G01480)"/>
    <property type="match status" value="1"/>
</dbReference>
<evidence type="ECO:0000313" key="3">
    <source>
        <dbReference type="Proteomes" id="UP000799439"/>
    </source>
</evidence>
<keyword evidence="3" id="KW-1185">Reference proteome</keyword>
<dbReference type="CDD" id="cd01300">
    <property type="entry name" value="YtcJ_like"/>
    <property type="match status" value="1"/>
</dbReference>
<dbReference type="Pfam" id="PF07969">
    <property type="entry name" value="Amidohydro_3"/>
    <property type="match status" value="1"/>
</dbReference>
<protein>
    <submittedName>
        <fullName evidence="2">Amidohydrolase 3</fullName>
    </submittedName>
</protein>
<dbReference type="EMBL" id="ML996094">
    <property type="protein sequence ID" value="KAF2148080.1"/>
    <property type="molecule type" value="Genomic_DNA"/>
</dbReference>
<proteinExistence type="predicted"/>
<organism evidence="2 3">
    <name type="scientific">Myriangium duriaei CBS 260.36</name>
    <dbReference type="NCBI Taxonomy" id="1168546"/>
    <lineage>
        <taxon>Eukaryota</taxon>
        <taxon>Fungi</taxon>
        <taxon>Dikarya</taxon>
        <taxon>Ascomycota</taxon>
        <taxon>Pezizomycotina</taxon>
        <taxon>Dothideomycetes</taxon>
        <taxon>Dothideomycetidae</taxon>
        <taxon>Myriangiales</taxon>
        <taxon>Myriangiaceae</taxon>
        <taxon>Myriangium</taxon>
    </lineage>
</organism>
<feature type="domain" description="Amidohydrolase 3" evidence="1">
    <location>
        <begin position="48"/>
        <end position="529"/>
    </location>
</feature>
<name>A0A9P4MBX5_9PEZI</name>